<gene>
    <name evidence="2" type="ORF">LQV63_22365</name>
</gene>
<evidence type="ECO:0000313" key="2">
    <source>
        <dbReference type="EMBL" id="MCE5172031.1"/>
    </source>
</evidence>
<dbReference type="RefSeq" id="WP_233698331.1">
    <property type="nucleotide sequence ID" value="NZ_JAJNBZ010000023.1"/>
</dbReference>
<dbReference type="InterPro" id="IPR005149">
    <property type="entry name" value="Tscrpt_reg_PadR_N"/>
</dbReference>
<dbReference type="EMBL" id="JAJNBZ010000023">
    <property type="protein sequence ID" value="MCE5172031.1"/>
    <property type="molecule type" value="Genomic_DNA"/>
</dbReference>
<dbReference type="InterPro" id="IPR036390">
    <property type="entry name" value="WH_DNA-bd_sf"/>
</dbReference>
<keyword evidence="3" id="KW-1185">Reference proteome</keyword>
<dbReference type="PANTHER" id="PTHR33169:SF14">
    <property type="entry name" value="TRANSCRIPTIONAL REGULATOR RV3488"/>
    <property type="match status" value="1"/>
</dbReference>
<dbReference type="Pfam" id="PF03551">
    <property type="entry name" value="PadR"/>
    <property type="match status" value="1"/>
</dbReference>
<comment type="caution">
    <text evidence="2">The sequence shown here is derived from an EMBL/GenBank/DDBJ whole genome shotgun (WGS) entry which is preliminary data.</text>
</comment>
<evidence type="ECO:0000259" key="1">
    <source>
        <dbReference type="Pfam" id="PF03551"/>
    </source>
</evidence>
<dbReference type="Proteomes" id="UP001199916">
    <property type="component" value="Unassembled WGS sequence"/>
</dbReference>
<proteinExistence type="predicted"/>
<feature type="domain" description="Transcription regulator PadR N-terminal" evidence="1">
    <location>
        <begin position="14"/>
        <end position="89"/>
    </location>
</feature>
<dbReference type="SUPFAM" id="SSF46785">
    <property type="entry name" value="Winged helix' DNA-binding domain"/>
    <property type="match status" value="1"/>
</dbReference>
<dbReference type="PANTHER" id="PTHR33169">
    <property type="entry name" value="PADR-FAMILY TRANSCRIPTIONAL REGULATOR"/>
    <property type="match status" value="1"/>
</dbReference>
<name>A0ABS8YJR0_9BACL</name>
<evidence type="ECO:0000313" key="3">
    <source>
        <dbReference type="Proteomes" id="UP001199916"/>
    </source>
</evidence>
<dbReference type="InterPro" id="IPR052509">
    <property type="entry name" value="Metal_resp_DNA-bind_regulator"/>
</dbReference>
<protein>
    <submittedName>
        <fullName evidence="2">PadR family transcriptional regulator</fullName>
    </submittedName>
</protein>
<sequence length="199" mass="23326">MDKEVEPMSMQLAILGLLMDKDYHPYEMSQEMKEREMHNYMKLQYGSLYYAIEKLKKNGLIEAVEVISGGSRPDKTIYRITEQGKSEFERLLLKEMKLPPHLQHPFFAALSFVRYGDQEEIKAIIQSRIELFEKEAERMWALYEEHVPHASRAVLHMLYGGYRYTVTELNWLKDLYKDAAADRLSDVGEPLPVLPLHKS</sequence>
<reference evidence="2 3" key="1">
    <citation type="submission" date="2021-11" db="EMBL/GenBank/DDBJ databases">
        <title>Draft genome sequence of Paenibacillus profundus YoMME, a new Gram-positive bacteria with exoelectrogenic properties.</title>
        <authorList>
            <person name="Hubenova Y."/>
            <person name="Hubenova E."/>
            <person name="Manasiev Y."/>
            <person name="Peykov S."/>
            <person name="Mitov M."/>
        </authorList>
    </citation>
    <scope>NUCLEOTIDE SEQUENCE [LARGE SCALE GENOMIC DNA]</scope>
    <source>
        <strain evidence="2 3">YoMME</strain>
    </source>
</reference>
<dbReference type="InterPro" id="IPR036388">
    <property type="entry name" value="WH-like_DNA-bd_sf"/>
</dbReference>
<dbReference type="Gene3D" id="1.10.10.10">
    <property type="entry name" value="Winged helix-like DNA-binding domain superfamily/Winged helix DNA-binding domain"/>
    <property type="match status" value="1"/>
</dbReference>
<accession>A0ABS8YJR0</accession>
<organism evidence="2 3">
    <name type="scientific">Paenibacillus profundus</name>
    <dbReference type="NCBI Taxonomy" id="1173085"/>
    <lineage>
        <taxon>Bacteria</taxon>
        <taxon>Bacillati</taxon>
        <taxon>Bacillota</taxon>
        <taxon>Bacilli</taxon>
        <taxon>Bacillales</taxon>
        <taxon>Paenibacillaceae</taxon>
        <taxon>Paenibacillus</taxon>
    </lineage>
</organism>